<dbReference type="GO" id="GO:0000172">
    <property type="term" value="C:ribonuclease MRP complex"/>
    <property type="evidence" value="ECO:0007669"/>
    <property type="project" value="InterPro"/>
</dbReference>
<accession>A0A8K0SDJ3</accession>
<reference evidence="3" key="1">
    <citation type="journal article" date="2021" name="Nat. Commun.">
        <title>Genetic determinants of endophytism in the Arabidopsis root mycobiome.</title>
        <authorList>
            <person name="Mesny F."/>
            <person name="Miyauchi S."/>
            <person name="Thiergart T."/>
            <person name="Pickel B."/>
            <person name="Atanasova L."/>
            <person name="Karlsson M."/>
            <person name="Huettel B."/>
            <person name="Barry K.W."/>
            <person name="Haridas S."/>
            <person name="Chen C."/>
            <person name="Bauer D."/>
            <person name="Andreopoulos W."/>
            <person name="Pangilinan J."/>
            <person name="LaButti K."/>
            <person name="Riley R."/>
            <person name="Lipzen A."/>
            <person name="Clum A."/>
            <person name="Drula E."/>
            <person name="Henrissat B."/>
            <person name="Kohler A."/>
            <person name="Grigoriev I.V."/>
            <person name="Martin F.M."/>
            <person name="Hacquard S."/>
        </authorList>
    </citation>
    <scope>NUCLEOTIDE SEQUENCE</scope>
    <source>
        <strain evidence="3">MPI-SDFR-AT-0068</strain>
    </source>
</reference>
<dbReference type="AlphaFoldDB" id="A0A8K0SDJ3"/>
<dbReference type="InterPro" id="IPR047204">
    <property type="entry name" value="RMP1_RBD"/>
</dbReference>
<dbReference type="Pfam" id="PF20945">
    <property type="entry name" value="RMP1"/>
    <property type="match status" value="1"/>
</dbReference>
<evidence type="ECO:0000256" key="1">
    <source>
        <dbReference type="SAM" id="MobiDB-lite"/>
    </source>
</evidence>
<dbReference type="GO" id="GO:0042134">
    <property type="term" value="F:rRNA primary transcript binding"/>
    <property type="evidence" value="ECO:0007669"/>
    <property type="project" value="InterPro"/>
</dbReference>
<dbReference type="InterPro" id="IPR047205">
    <property type="entry name" value="RMP1"/>
</dbReference>
<evidence type="ECO:0000259" key="2">
    <source>
        <dbReference type="Pfam" id="PF20945"/>
    </source>
</evidence>
<organism evidence="3 4">
    <name type="scientific">Fusarium tricinctum</name>
    <dbReference type="NCBI Taxonomy" id="61284"/>
    <lineage>
        <taxon>Eukaryota</taxon>
        <taxon>Fungi</taxon>
        <taxon>Dikarya</taxon>
        <taxon>Ascomycota</taxon>
        <taxon>Pezizomycotina</taxon>
        <taxon>Sordariomycetes</taxon>
        <taxon>Hypocreomycetidae</taxon>
        <taxon>Hypocreales</taxon>
        <taxon>Nectriaceae</taxon>
        <taxon>Fusarium</taxon>
        <taxon>Fusarium tricinctum species complex</taxon>
    </lineage>
</organism>
<dbReference type="GO" id="GO:0000466">
    <property type="term" value="P:maturation of 5.8S rRNA from tricistronic rRNA transcript (SSU-rRNA, 5.8S rRNA, LSU-rRNA)"/>
    <property type="evidence" value="ECO:0007669"/>
    <property type="project" value="TreeGrafter"/>
</dbReference>
<proteinExistence type="predicted"/>
<keyword evidence="4" id="KW-1185">Reference proteome</keyword>
<dbReference type="PANTHER" id="PTHR37792">
    <property type="entry name" value="RIBONUCLEASE MRP PROTEIN SUBUNIT RMP1"/>
    <property type="match status" value="1"/>
</dbReference>
<protein>
    <recommendedName>
        <fullName evidence="2">RNase MRP protein 1 RNA binding domain-containing protein</fullName>
    </recommendedName>
</protein>
<comment type="caution">
    <text evidence="3">The sequence shown here is derived from an EMBL/GenBank/DDBJ whole genome shotgun (WGS) entry which is preliminary data.</text>
</comment>
<feature type="domain" description="RNase MRP protein 1 RNA binding" evidence="2">
    <location>
        <begin position="23"/>
        <end position="118"/>
    </location>
</feature>
<feature type="compositionally biased region" description="Basic and acidic residues" evidence="1">
    <location>
        <begin position="178"/>
        <end position="196"/>
    </location>
</feature>
<dbReference type="Proteomes" id="UP000813427">
    <property type="component" value="Unassembled WGS sequence"/>
</dbReference>
<dbReference type="EMBL" id="JAGPXF010000001">
    <property type="protein sequence ID" value="KAH7262658.1"/>
    <property type="molecule type" value="Genomic_DNA"/>
</dbReference>
<evidence type="ECO:0000313" key="3">
    <source>
        <dbReference type="EMBL" id="KAH7262658.1"/>
    </source>
</evidence>
<dbReference type="PANTHER" id="PTHR37792:SF1">
    <property type="entry name" value="RIBONUCLEASE MRP PROTEIN SUBUNIT RMP1"/>
    <property type="match status" value="1"/>
</dbReference>
<feature type="compositionally biased region" description="Basic and acidic residues" evidence="1">
    <location>
        <begin position="204"/>
        <end position="219"/>
    </location>
</feature>
<gene>
    <name evidence="3" type="ORF">BKA59DRAFT_464283</name>
</gene>
<name>A0A8K0SDJ3_9HYPO</name>
<evidence type="ECO:0000313" key="4">
    <source>
        <dbReference type="Proteomes" id="UP000813427"/>
    </source>
</evidence>
<feature type="region of interest" description="Disordered" evidence="1">
    <location>
        <begin position="128"/>
        <end position="166"/>
    </location>
</feature>
<sequence>MATPTDAALLTTNSETLAPLLPILNAFAHRHKNQHSSTHWWSSFSVLRRAVRNLAGDLVLRPKKTKPSNAKRESHPALVRAKWMMCHVVPGAFVAFSQLAADNQHAPLGLLLLSVLARVNTIISHLVPNGHNHKPSASAITKPILTDSKRSTPSDSAIQEAPNPAIDMGVAISRDEMLLSRKPMPESDTRLKDQKPKERKSKIIHTDNHTHSSRGDTKDRPKKKKKKGGDALSSLFGSL</sequence>
<feature type="region of interest" description="Disordered" evidence="1">
    <location>
        <begin position="178"/>
        <end position="239"/>
    </location>
</feature>
<dbReference type="OrthoDB" id="5414547at2759"/>
<dbReference type="GO" id="GO:0000294">
    <property type="term" value="P:nuclear-transcribed mRNA catabolic process, RNase MRP-dependent"/>
    <property type="evidence" value="ECO:0007669"/>
    <property type="project" value="TreeGrafter"/>
</dbReference>
<dbReference type="CDD" id="cd22573">
    <property type="entry name" value="RMP1_RBD"/>
    <property type="match status" value="1"/>
</dbReference>